<keyword evidence="4" id="KW-0804">Transcription</keyword>
<sequence length="303" mass="34103">MDIRWIEDFLSVASSRSFSRAAEERHISQPSLSRHIQALEHWVGVPLIERRGLPLTLTPEGVLFRDNAEHFLRRLLETRSMLRGEVNPDAHSLRVIAGHSLSVNFVPSWLQTVRQDYSDISVRAVTASINKAIKALSDGSADLLLCYHHTELPVLLDETRYAFLPLGDTVLLPVSAPGLDGRPRYALPGTRQVPVPLISFATGAYLRRAVQYLLDHAGQPYALLRRYESDMSDQAKELVLQGLGMAWLPEMVVSQELAEGRLVRAGGQRWQLPLGIRLYCDLNNRKPALVRLWQHLSGRDLPD</sequence>
<dbReference type="Proteomes" id="UP000244173">
    <property type="component" value="Chromosome"/>
</dbReference>
<evidence type="ECO:0000313" key="6">
    <source>
        <dbReference type="EMBL" id="AVY94005.1"/>
    </source>
</evidence>
<dbReference type="KEGG" id="maer:DAI18_08075"/>
<accession>A0A2S0P9J1</accession>
<dbReference type="Gene3D" id="3.40.190.10">
    <property type="entry name" value="Periplasmic binding protein-like II"/>
    <property type="match status" value="2"/>
</dbReference>
<proteinExistence type="inferred from homology"/>
<reference evidence="6 7" key="1">
    <citation type="submission" date="2018-04" db="EMBL/GenBank/DDBJ databases">
        <title>Denitrifier Microvirgula.</title>
        <authorList>
            <person name="Anderson E."/>
            <person name="Jang J."/>
            <person name="Ishii S."/>
        </authorList>
    </citation>
    <scope>NUCLEOTIDE SEQUENCE [LARGE SCALE GENOMIC DNA]</scope>
    <source>
        <strain evidence="6 7">BE2.4</strain>
    </source>
</reference>
<comment type="similarity">
    <text evidence="1">Belongs to the LysR transcriptional regulatory family.</text>
</comment>
<name>A0A2S0P9J1_9NEIS</name>
<gene>
    <name evidence="6" type="ORF">DAI18_08075</name>
</gene>
<evidence type="ECO:0000259" key="5">
    <source>
        <dbReference type="PROSITE" id="PS50931"/>
    </source>
</evidence>
<dbReference type="SUPFAM" id="SSF46785">
    <property type="entry name" value="Winged helix' DNA-binding domain"/>
    <property type="match status" value="1"/>
</dbReference>
<evidence type="ECO:0000256" key="1">
    <source>
        <dbReference type="ARBA" id="ARBA00009437"/>
    </source>
</evidence>
<dbReference type="SUPFAM" id="SSF53850">
    <property type="entry name" value="Periplasmic binding protein-like II"/>
    <property type="match status" value="1"/>
</dbReference>
<keyword evidence="7" id="KW-1185">Reference proteome</keyword>
<dbReference type="InterPro" id="IPR000847">
    <property type="entry name" value="LysR_HTH_N"/>
</dbReference>
<dbReference type="InterPro" id="IPR005119">
    <property type="entry name" value="LysR_subst-bd"/>
</dbReference>
<keyword evidence="2" id="KW-0805">Transcription regulation</keyword>
<dbReference type="GO" id="GO:0003700">
    <property type="term" value="F:DNA-binding transcription factor activity"/>
    <property type="evidence" value="ECO:0007669"/>
    <property type="project" value="InterPro"/>
</dbReference>
<dbReference type="PRINTS" id="PR00039">
    <property type="entry name" value="HTHLYSR"/>
</dbReference>
<dbReference type="PROSITE" id="PS50931">
    <property type="entry name" value="HTH_LYSR"/>
    <property type="match status" value="1"/>
</dbReference>
<dbReference type="STRING" id="1122240.GCA_000620105_02161"/>
<keyword evidence="3" id="KW-0238">DNA-binding</keyword>
<feature type="domain" description="HTH lysR-type" evidence="5">
    <location>
        <begin position="1"/>
        <end position="58"/>
    </location>
</feature>
<dbReference type="Pfam" id="PF03466">
    <property type="entry name" value="LysR_substrate"/>
    <property type="match status" value="1"/>
</dbReference>
<evidence type="ECO:0000256" key="2">
    <source>
        <dbReference type="ARBA" id="ARBA00023015"/>
    </source>
</evidence>
<dbReference type="GO" id="GO:0000976">
    <property type="term" value="F:transcription cis-regulatory region binding"/>
    <property type="evidence" value="ECO:0007669"/>
    <property type="project" value="TreeGrafter"/>
</dbReference>
<dbReference type="CDD" id="cd05466">
    <property type="entry name" value="PBP2_LTTR_substrate"/>
    <property type="match status" value="1"/>
</dbReference>
<dbReference type="InterPro" id="IPR036388">
    <property type="entry name" value="WH-like_DNA-bd_sf"/>
</dbReference>
<protein>
    <submittedName>
        <fullName evidence="6">LysR family transcriptional regulator</fullName>
    </submittedName>
</protein>
<dbReference type="AlphaFoldDB" id="A0A2S0P9J1"/>
<dbReference type="InterPro" id="IPR036390">
    <property type="entry name" value="WH_DNA-bd_sf"/>
</dbReference>
<dbReference type="PANTHER" id="PTHR30126">
    <property type="entry name" value="HTH-TYPE TRANSCRIPTIONAL REGULATOR"/>
    <property type="match status" value="1"/>
</dbReference>
<dbReference type="PANTHER" id="PTHR30126:SF2">
    <property type="entry name" value="HTH-TYPE TRANSCRIPTIONAL REGULATOR YJIE"/>
    <property type="match status" value="1"/>
</dbReference>
<dbReference type="EMBL" id="CP028519">
    <property type="protein sequence ID" value="AVY94005.1"/>
    <property type="molecule type" value="Genomic_DNA"/>
</dbReference>
<dbReference type="Pfam" id="PF00126">
    <property type="entry name" value="HTH_1"/>
    <property type="match status" value="1"/>
</dbReference>
<organism evidence="6 7">
    <name type="scientific">Microvirgula aerodenitrificans</name>
    <dbReference type="NCBI Taxonomy" id="57480"/>
    <lineage>
        <taxon>Bacteria</taxon>
        <taxon>Pseudomonadati</taxon>
        <taxon>Pseudomonadota</taxon>
        <taxon>Betaproteobacteria</taxon>
        <taxon>Neisseriales</taxon>
        <taxon>Aquaspirillaceae</taxon>
        <taxon>Microvirgula</taxon>
    </lineage>
</organism>
<evidence type="ECO:0000256" key="3">
    <source>
        <dbReference type="ARBA" id="ARBA00023125"/>
    </source>
</evidence>
<evidence type="ECO:0000313" key="7">
    <source>
        <dbReference type="Proteomes" id="UP000244173"/>
    </source>
</evidence>
<evidence type="ECO:0000256" key="4">
    <source>
        <dbReference type="ARBA" id="ARBA00023163"/>
    </source>
</evidence>
<dbReference type="Gene3D" id="1.10.10.10">
    <property type="entry name" value="Winged helix-like DNA-binding domain superfamily/Winged helix DNA-binding domain"/>
    <property type="match status" value="1"/>
</dbReference>